<organism evidence="7 8">
    <name type="scientific">Escallonia herrerae</name>
    <dbReference type="NCBI Taxonomy" id="1293975"/>
    <lineage>
        <taxon>Eukaryota</taxon>
        <taxon>Viridiplantae</taxon>
        <taxon>Streptophyta</taxon>
        <taxon>Embryophyta</taxon>
        <taxon>Tracheophyta</taxon>
        <taxon>Spermatophyta</taxon>
        <taxon>Magnoliopsida</taxon>
        <taxon>eudicotyledons</taxon>
        <taxon>Gunneridae</taxon>
        <taxon>Pentapetalae</taxon>
        <taxon>asterids</taxon>
        <taxon>campanulids</taxon>
        <taxon>Escalloniales</taxon>
        <taxon>Escalloniaceae</taxon>
        <taxon>Escallonia</taxon>
    </lineage>
</organism>
<name>A0AA88X0A5_9ASTE</name>
<keyword evidence="5" id="KW-0472">Membrane</keyword>
<dbReference type="InterPro" id="IPR000467">
    <property type="entry name" value="G_patch_dom"/>
</dbReference>
<dbReference type="GO" id="GO:0000398">
    <property type="term" value="P:mRNA splicing, via spliceosome"/>
    <property type="evidence" value="ECO:0007669"/>
    <property type="project" value="TreeGrafter"/>
</dbReference>
<evidence type="ECO:0000256" key="1">
    <source>
        <dbReference type="ARBA" id="ARBA00004123"/>
    </source>
</evidence>
<keyword evidence="5" id="KW-0812">Transmembrane</keyword>
<dbReference type="PANTHER" id="PTHR13948:SF38">
    <property type="entry name" value="D111_G-PATCH DOMAIN-CONTAINING PROTEIN"/>
    <property type="match status" value="1"/>
</dbReference>
<evidence type="ECO:0000256" key="3">
    <source>
        <dbReference type="ARBA" id="ARBA00023242"/>
    </source>
</evidence>
<dbReference type="PROSITE" id="PS50174">
    <property type="entry name" value="G_PATCH"/>
    <property type="match status" value="1"/>
</dbReference>
<dbReference type="AlphaFoldDB" id="A0AA88X0A5"/>
<reference evidence="7" key="1">
    <citation type="submission" date="2022-12" db="EMBL/GenBank/DDBJ databases">
        <title>Draft genome assemblies for two species of Escallonia (Escalloniales).</title>
        <authorList>
            <person name="Chanderbali A."/>
            <person name="Dervinis C."/>
            <person name="Anghel I."/>
            <person name="Soltis D."/>
            <person name="Soltis P."/>
            <person name="Zapata F."/>
        </authorList>
    </citation>
    <scope>NUCLEOTIDE SEQUENCE</scope>
    <source>
        <strain evidence="7">UCBG64.0493</strain>
        <tissue evidence="7">Leaf</tissue>
    </source>
</reference>
<evidence type="ECO:0000313" key="8">
    <source>
        <dbReference type="Proteomes" id="UP001188597"/>
    </source>
</evidence>
<comment type="caution">
    <text evidence="7">The sequence shown here is derived from an EMBL/GenBank/DDBJ whole genome shotgun (WGS) entry which is preliminary data.</text>
</comment>
<evidence type="ECO:0000256" key="4">
    <source>
        <dbReference type="SAM" id="MobiDB-lite"/>
    </source>
</evidence>
<comment type="subcellular location">
    <subcellularLocation>
        <location evidence="1">Nucleus</location>
    </subcellularLocation>
</comment>
<feature type="compositionally biased region" description="Low complexity" evidence="4">
    <location>
        <begin position="308"/>
        <end position="318"/>
    </location>
</feature>
<evidence type="ECO:0000256" key="2">
    <source>
        <dbReference type="ARBA" id="ARBA00022884"/>
    </source>
</evidence>
<dbReference type="Proteomes" id="UP001188597">
    <property type="component" value="Unassembled WGS sequence"/>
</dbReference>
<evidence type="ECO:0000313" key="7">
    <source>
        <dbReference type="EMBL" id="KAK3037551.1"/>
    </source>
</evidence>
<dbReference type="EMBL" id="JAVXUP010000121">
    <property type="protein sequence ID" value="KAK3037551.1"/>
    <property type="molecule type" value="Genomic_DNA"/>
</dbReference>
<dbReference type="SMART" id="SM00443">
    <property type="entry name" value="G_patch"/>
    <property type="match status" value="1"/>
</dbReference>
<dbReference type="GO" id="GO:0005634">
    <property type="term" value="C:nucleus"/>
    <property type="evidence" value="ECO:0007669"/>
    <property type="project" value="UniProtKB-SubCell"/>
</dbReference>
<feature type="region of interest" description="Disordered" evidence="4">
    <location>
        <begin position="367"/>
        <end position="386"/>
    </location>
</feature>
<dbReference type="Pfam" id="PF01585">
    <property type="entry name" value="G-patch"/>
    <property type="match status" value="1"/>
</dbReference>
<feature type="transmembrane region" description="Helical" evidence="5">
    <location>
        <begin position="12"/>
        <end position="31"/>
    </location>
</feature>
<keyword evidence="2" id="KW-0694">RNA-binding</keyword>
<feature type="region of interest" description="Disordered" evidence="4">
    <location>
        <begin position="292"/>
        <end position="318"/>
    </location>
</feature>
<protein>
    <recommendedName>
        <fullName evidence="6">G-patch domain-containing protein</fullName>
    </recommendedName>
</protein>
<dbReference type="PANTHER" id="PTHR13948">
    <property type="entry name" value="RNA-BINDING PROTEIN"/>
    <property type="match status" value="1"/>
</dbReference>
<accession>A0AA88X0A5</accession>
<keyword evidence="3" id="KW-0539">Nucleus</keyword>
<dbReference type="GO" id="GO:0003723">
    <property type="term" value="F:RNA binding"/>
    <property type="evidence" value="ECO:0007669"/>
    <property type="project" value="UniProtKB-KW"/>
</dbReference>
<gene>
    <name evidence="7" type="ORF">RJ639_030359</name>
</gene>
<keyword evidence="8" id="KW-1185">Reference proteome</keyword>
<feature type="domain" description="G-patch" evidence="6">
    <location>
        <begin position="335"/>
        <end position="381"/>
    </location>
</feature>
<proteinExistence type="predicted"/>
<evidence type="ECO:0000259" key="6">
    <source>
        <dbReference type="PROSITE" id="PS50174"/>
    </source>
</evidence>
<keyword evidence="5" id="KW-1133">Transmembrane helix</keyword>
<sequence length="386" mass="42672">MKMCTQCCLDALISFIELFLVSILLSGSGFYHDPSAGWYYSSRDGLYYKFEDGNYMLLGSNQGDHSGMRQFEGEAIVSLLEDTLIDLYLSGSSNREIGAASDERMPADMEEGDGHGDNQDEENWRAQYGQVILSGERPMPAFRVVDLWDWELVTETKRDKKGQVARLVGRLVKRSTKLHPSMPSGGGLLKTAPICEAHLDLVRVTSGQFYKFRSPSVGYLKSLSTYDSSNPTNNWGFPELSIDRQTKPQPSTKLIEAVPVRKGVTLSTDQQFISPQNKSHFYRDRAAERRTLHGGFGVGPGQKKTQVDADSTPSSPDSACAEEAAAESWNMSFGADSYARRILQNMGWKEGEALGNSTKGLREPLQAIGNKGSAGLGWDQSKRTHL</sequence>
<evidence type="ECO:0000256" key="5">
    <source>
        <dbReference type="SAM" id="Phobius"/>
    </source>
</evidence>